<evidence type="ECO:0000313" key="2">
    <source>
        <dbReference type="Proteomes" id="UP000557307"/>
    </source>
</evidence>
<reference evidence="1 2" key="1">
    <citation type="submission" date="2020-08" db="EMBL/GenBank/DDBJ databases">
        <title>Genomic Encyclopedia of Type Strains, Phase IV (KMG-IV): sequencing the most valuable type-strain genomes for metagenomic binning, comparative biology and taxonomic classification.</title>
        <authorList>
            <person name="Goeker M."/>
        </authorList>
    </citation>
    <scope>NUCLEOTIDE SEQUENCE [LARGE SCALE GENOMIC DNA]</scope>
    <source>
        <strain evidence="1 2">DSM 105074</strain>
    </source>
</reference>
<proteinExistence type="predicted"/>
<gene>
    <name evidence="1" type="ORF">HNQ92_000302</name>
</gene>
<dbReference type="RefSeq" id="WP_184169856.1">
    <property type="nucleotide sequence ID" value="NZ_JACHGF010000001.1"/>
</dbReference>
<evidence type="ECO:0000313" key="1">
    <source>
        <dbReference type="EMBL" id="MBB5282181.1"/>
    </source>
</evidence>
<accession>A0A840TG51</accession>
<name>A0A840TG51_9BACT</name>
<dbReference type="Proteomes" id="UP000557307">
    <property type="component" value="Unassembled WGS sequence"/>
</dbReference>
<sequence>MLPKEFTYPRFEANQVLQSKHLNDLFRYLDEQNRLTRTNLIGIGIVCGLDVVPVGSTQLRLLRGCGNSSAGYLITFGETDGVLSDKTYARYRPFAIPADATPYPPFYNDPAAQTYFPLWELVEGNPAGSQALTANFLRGNGNANDEKVVILYVELDEEKLKNCAPNSCDDKGNQVQVAFRPLLLRRQDADTMLSRAATLPGGAELNVPRLEAALPAMRLPRFDVPATTLGSTTQVIEAYRAILTKDFIENTLKKNWSDAYTLLGSTLSGISNDFLGWNPPYGPDDKVQLPESYQYQYFYDLLSDLIQAYDELRRQAGELLAFCCPPEGLFPRHLFLGLASENTAQVTSQYRHYFRPSPVIHAAKSQVAMVRALVQKAMRMLGQFRVPARTSLEKGSEIRITPSHLGRGPLSEKAIPYYYDLLAGTPPLLSLWNPARSQYGQANHNLSYYAPNYPASTPDFVAQPLRYDLEPYNFLRIEGHVGMPVREALTTLTELRNRQRLPFDVVAVRTGNALQGLSTLRVEDLCCCFDDLETMFRIALLELRCLYAGSVRKLIGADAAALRYRVTDADVARAKASTEYLKSTLSAQDLEIGELWARFGNNAPHDVPLDEANLSTLDFDLQQIGLLALRQAYQLPPDLPGMENYLAAFEDGTQRLLRAVETVLAKVGKTEDAPRYADRQRLLETMARQCRLAIFKLLLKEYRTRLEKVLQALLLSHYAQAQPGLQHKAGVPMGGTFVLVCHGETQEKVPQERFTTQLTHFVQEYTHAQRKIADTREELLENYPWAEQLRALLGYLERERTTVGAVEANLPVGMVFADFYLPYLCCSGCVPTVVFPPERPTEVPPLAVALGEPDCVRENTAFEITLTLSGGTPPYVVDGSAVSGASHRLIYASGTGATVVVEDSGQGTSKQTRTVTIPAHRCQPVEECDLPCGGEAKRCRYLLWMERPGRGDVLSHFGTHKAALTLPDYGVDFDFTGEFNGIIGTSNALSTDEFDSIMKGLIKQLNEIIRQKIGPGRFVLGYDKTYGLLTIQHFICEHFELFIESDYELKSRGISQRLRVQYLPEATIWTDERAQETGKVPAFGCETANLCKQEDFKPTCEAGPKITNIRILENLGHSQYLFTFTPKTSFDFCFWTFGGQPQPRYSHEKEPTVAIPPRTTQVPIRLLAITKDGCFDIREQVVELPRG</sequence>
<keyword evidence="2" id="KW-1185">Reference proteome</keyword>
<dbReference type="EMBL" id="JACHGF010000001">
    <property type="protein sequence ID" value="MBB5282181.1"/>
    <property type="molecule type" value="Genomic_DNA"/>
</dbReference>
<organism evidence="1 2">
    <name type="scientific">Rhabdobacter roseus</name>
    <dbReference type="NCBI Taxonomy" id="1655419"/>
    <lineage>
        <taxon>Bacteria</taxon>
        <taxon>Pseudomonadati</taxon>
        <taxon>Bacteroidota</taxon>
        <taxon>Cytophagia</taxon>
        <taxon>Cytophagales</taxon>
        <taxon>Cytophagaceae</taxon>
        <taxon>Rhabdobacter</taxon>
    </lineage>
</organism>
<comment type="caution">
    <text evidence="1">The sequence shown here is derived from an EMBL/GenBank/DDBJ whole genome shotgun (WGS) entry which is preliminary data.</text>
</comment>
<dbReference type="AlphaFoldDB" id="A0A840TG51"/>
<protein>
    <submittedName>
        <fullName evidence="1">Uncharacterized protein</fullName>
    </submittedName>
</protein>